<dbReference type="Proteomes" id="UP000018840">
    <property type="component" value="Unassembled WGS sequence"/>
</dbReference>
<name>W1U729_9FIRM</name>
<reference evidence="2 3" key="1">
    <citation type="submission" date="2013-12" db="EMBL/GenBank/DDBJ databases">
        <title>A Varibaculum cambriense genome reconstructed from a premature infant gut community with otherwise low bacterial novelty that shifts toward anaerobic metabolism during the third week of life.</title>
        <authorList>
            <person name="Brown C.T."/>
            <person name="Sharon I."/>
            <person name="Thomas B.C."/>
            <person name="Castelle C.J."/>
            <person name="Morowitz M.J."/>
            <person name="Banfield J.F."/>
        </authorList>
    </citation>
    <scope>NUCLEOTIDE SEQUENCE [LARGE SCALE GENOMIC DNA]</scope>
    <source>
        <strain evidence="3">DORA_17_25</strain>
    </source>
</reference>
<comment type="caution">
    <text evidence="2">The sequence shown here is derived from an EMBL/GenBank/DDBJ whole genome shotgun (WGS) entry which is preliminary data.</text>
</comment>
<evidence type="ECO:0000313" key="2">
    <source>
        <dbReference type="EMBL" id="ETI89612.1"/>
    </source>
</evidence>
<dbReference type="AlphaFoldDB" id="W1U729"/>
<dbReference type="EMBL" id="AZMC01000147">
    <property type="protein sequence ID" value="ETI89612.1"/>
    <property type="molecule type" value="Genomic_DNA"/>
</dbReference>
<keyword evidence="1" id="KW-0472">Membrane</keyword>
<feature type="transmembrane region" description="Helical" evidence="1">
    <location>
        <begin position="20"/>
        <end position="38"/>
    </location>
</feature>
<protein>
    <submittedName>
        <fullName evidence="2">Uncharacterized protein</fullName>
    </submittedName>
</protein>
<evidence type="ECO:0000256" key="1">
    <source>
        <dbReference type="SAM" id="Phobius"/>
    </source>
</evidence>
<keyword evidence="1" id="KW-1133">Transmembrane helix</keyword>
<keyword evidence="1" id="KW-0812">Transmembrane</keyword>
<evidence type="ECO:0000313" key="3">
    <source>
        <dbReference type="Proteomes" id="UP000018840"/>
    </source>
</evidence>
<gene>
    <name evidence="2" type="ORF">Q612_NSC00147G0003</name>
</gene>
<proteinExistence type="predicted"/>
<sequence length="46" mass="5568">MTQKSLRENLLRERSLVVLFWNQTSALLELVYIVYLNYQSNIIKYC</sequence>
<organism evidence="2 3">
    <name type="scientific">Negativicoccus succinicivorans DORA_17_25</name>
    <dbReference type="NCBI Taxonomy" id="1403945"/>
    <lineage>
        <taxon>Bacteria</taxon>
        <taxon>Bacillati</taxon>
        <taxon>Bacillota</taxon>
        <taxon>Negativicutes</taxon>
        <taxon>Veillonellales</taxon>
        <taxon>Veillonellaceae</taxon>
        <taxon>Negativicoccus</taxon>
    </lineage>
</organism>
<accession>W1U729</accession>